<gene>
    <name evidence="2" type="ORF">SAMN05421580_10662</name>
</gene>
<accession>A0A1N7MMT3</accession>
<keyword evidence="3" id="KW-1185">Reference proteome</keyword>
<dbReference type="PROSITE" id="PS51257">
    <property type="entry name" value="PROKAR_LIPOPROTEIN"/>
    <property type="match status" value="1"/>
</dbReference>
<dbReference type="AlphaFoldDB" id="A0A1N7MMT3"/>
<dbReference type="SUPFAM" id="SSF50814">
    <property type="entry name" value="Lipocalins"/>
    <property type="match status" value="1"/>
</dbReference>
<evidence type="ECO:0000313" key="2">
    <source>
        <dbReference type="EMBL" id="SIS87350.1"/>
    </source>
</evidence>
<dbReference type="RefSeq" id="WP_076484860.1">
    <property type="nucleotide sequence ID" value="NZ_FTOG01000006.1"/>
</dbReference>
<feature type="chain" id="PRO_5012410695" evidence="1">
    <location>
        <begin position="20"/>
        <end position="166"/>
    </location>
</feature>
<dbReference type="STRING" id="453582.SAMN05421580_10662"/>
<keyword evidence="2" id="KW-0449">Lipoprotein</keyword>
<evidence type="ECO:0000256" key="1">
    <source>
        <dbReference type="SAM" id="SignalP"/>
    </source>
</evidence>
<feature type="signal peptide" evidence="1">
    <location>
        <begin position="1"/>
        <end position="19"/>
    </location>
</feature>
<dbReference type="EMBL" id="FTOG01000006">
    <property type="protein sequence ID" value="SIS87350.1"/>
    <property type="molecule type" value="Genomic_DNA"/>
</dbReference>
<dbReference type="Proteomes" id="UP000186221">
    <property type="component" value="Unassembled WGS sequence"/>
</dbReference>
<evidence type="ECO:0000313" key="3">
    <source>
        <dbReference type="Proteomes" id="UP000186221"/>
    </source>
</evidence>
<dbReference type="InterPro" id="IPR012674">
    <property type="entry name" value="Calycin"/>
</dbReference>
<reference evidence="3" key="1">
    <citation type="submission" date="2017-01" db="EMBL/GenBank/DDBJ databases">
        <authorList>
            <person name="Varghese N."/>
            <person name="Submissions S."/>
        </authorList>
    </citation>
    <scope>NUCLEOTIDE SEQUENCE [LARGE SCALE GENOMIC DNA]</scope>
    <source>
        <strain evidence="3">DSM 19945</strain>
    </source>
</reference>
<name>A0A1N7MMT3_9RHOB</name>
<dbReference type="OrthoDB" id="594739at2"/>
<keyword evidence="1" id="KW-0732">Signal</keyword>
<proteinExistence type="predicted"/>
<protein>
    <submittedName>
        <fullName evidence="2">Apolipoprotein D and lipocalin family protein</fullName>
    </submittedName>
</protein>
<dbReference type="Gene3D" id="2.40.128.20">
    <property type="match status" value="1"/>
</dbReference>
<sequence length="166" mass="17333">MHRIAVGLSIIALLGGCMAAPQPSLRDPDKMISSAALFDPARFAGDWVVAQSATRGCAGAQQSWKLHGAGAYALSGIDCTGPVPAVLEGRAVLTGPGARLSPTQGFAKEPIFVLWVDQDYRVAALGTPAGNWGMVLTRPGMARGDLIAAAREVLDFNGYDLSRIGR</sequence>
<organism evidence="2 3">
    <name type="scientific">Rhodobacter aestuarii</name>
    <dbReference type="NCBI Taxonomy" id="453582"/>
    <lineage>
        <taxon>Bacteria</taxon>
        <taxon>Pseudomonadati</taxon>
        <taxon>Pseudomonadota</taxon>
        <taxon>Alphaproteobacteria</taxon>
        <taxon>Rhodobacterales</taxon>
        <taxon>Rhodobacter group</taxon>
        <taxon>Rhodobacter</taxon>
    </lineage>
</organism>